<keyword evidence="2" id="KW-1185">Reference proteome</keyword>
<accession>A0AAV0XUT2</accession>
<organism evidence="1 2">
    <name type="scientific">Macrosiphum euphorbiae</name>
    <name type="common">potato aphid</name>
    <dbReference type="NCBI Taxonomy" id="13131"/>
    <lineage>
        <taxon>Eukaryota</taxon>
        <taxon>Metazoa</taxon>
        <taxon>Ecdysozoa</taxon>
        <taxon>Arthropoda</taxon>
        <taxon>Hexapoda</taxon>
        <taxon>Insecta</taxon>
        <taxon>Pterygota</taxon>
        <taxon>Neoptera</taxon>
        <taxon>Paraneoptera</taxon>
        <taxon>Hemiptera</taxon>
        <taxon>Sternorrhyncha</taxon>
        <taxon>Aphidomorpha</taxon>
        <taxon>Aphidoidea</taxon>
        <taxon>Aphididae</taxon>
        <taxon>Macrosiphini</taxon>
        <taxon>Macrosiphum</taxon>
    </lineage>
</organism>
<name>A0AAV0XUT2_9HEMI</name>
<dbReference type="AlphaFoldDB" id="A0AAV0XUT2"/>
<sequence length="121" mass="14275">MNYIKSVFNAIDESVFIENIDLSSNESYKVVLKTKIDPDDDSSYSANCDNWVRKYSEHTKTNWIVYKTHPNYKKFEYLKEYVCQHSVKNKSIHAESNATRVRNKNCTDSIDILIRKKTKKL</sequence>
<dbReference type="Proteomes" id="UP001160148">
    <property type="component" value="Unassembled WGS sequence"/>
</dbReference>
<gene>
    <name evidence="1" type="ORF">MEUPH1_LOCUS25869</name>
</gene>
<evidence type="ECO:0000313" key="1">
    <source>
        <dbReference type="EMBL" id="CAI6371926.1"/>
    </source>
</evidence>
<comment type="caution">
    <text evidence="1">The sequence shown here is derived from an EMBL/GenBank/DDBJ whole genome shotgun (WGS) entry which is preliminary data.</text>
</comment>
<protein>
    <submittedName>
        <fullName evidence="1">Uncharacterized protein</fullName>
    </submittedName>
</protein>
<dbReference type="EMBL" id="CARXXK010001017">
    <property type="protein sequence ID" value="CAI6371926.1"/>
    <property type="molecule type" value="Genomic_DNA"/>
</dbReference>
<reference evidence="1 2" key="1">
    <citation type="submission" date="2023-01" db="EMBL/GenBank/DDBJ databases">
        <authorList>
            <person name="Whitehead M."/>
        </authorList>
    </citation>
    <scope>NUCLEOTIDE SEQUENCE [LARGE SCALE GENOMIC DNA]</scope>
</reference>
<proteinExistence type="predicted"/>
<evidence type="ECO:0000313" key="2">
    <source>
        <dbReference type="Proteomes" id="UP001160148"/>
    </source>
</evidence>